<keyword evidence="2" id="KW-1185">Reference proteome</keyword>
<evidence type="ECO:0000313" key="1">
    <source>
        <dbReference type="EMBL" id="MFC7460740.1"/>
    </source>
</evidence>
<evidence type="ECO:0000313" key="2">
    <source>
        <dbReference type="Proteomes" id="UP001596457"/>
    </source>
</evidence>
<gene>
    <name evidence="1" type="ORF">ACFQU0_09900</name>
</gene>
<accession>A0ABW2SBP2</accession>
<reference evidence="2" key="1">
    <citation type="journal article" date="2019" name="Int. J. Syst. Evol. Microbiol.">
        <title>The Global Catalogue of Microorganisms (GCM) 10K type strain sequencing project: providing services to taxonomists for standard genome sequencing and annotation.</title>
        <authorList>
            <consortium name="The Broad Institute Genomics Platform"/>
            <consortium name="The Broad Institute Genome Sequencing Center for Infectious Disease"/>
            <person name="Wu L."/>
            <person name="Ma J."/>
        </authorList>
    </citation>
    <scope>NUCLEOTIDE SEQUENCE [LARGE SCALE GENOMIC DNA]</scope>
    <source>
        <strain evidence="2">CCUG 53903</strain>
    </source>
</reference>
<organism evidence="1 2">
    <name type="scientific">Hydrogenophaga defluvii</name>
    <dbReference type="NCBI Taxonomy" id="249410"/>
    <lineage>
        <taxon>Bacteria</taxon>
        <taxon>Pseudomonadati</taxon>
        <taxon>Pseudomonadota</taxon>
        <taxon>Betaproteobacteria</taxon>
        <taxon>Burkholderiales</taxon>
        <taxon>Comamonadaceae</taxon>
        <taxon>Hydrogenophaga</taxon>
    </lineage>
</organism>
<proteinExistence type="predicted"/>
<dbReference type="Proteomes" id="UP001596457">
    <property type="component" value="Unassembled WGS sequence"/>
</dbReference>
<dbReference type="EMBL" id="JBHTBZ010000020">
    <property type="protein sequence ID" value="MFC7460740.1"/>
    <property type="molecule type" value="Genomic_DNA"/>
</dbReference>
<protein>
    <submittedName>
        <fullName evidence="1">Uncharacterized protein</fullName>
    </submittedName>
</protein>
<dbReference type="RefSeq" id="WP_382200278.1">
    <property type="nucleotide sequence ID" value="NZ_JBHTBZ010000020.1"/>
</dbReference>
<name>A0ABW2SBP2_9BURK</name>
<sequence>MDYKQLLTLLLGAVGALGAIFLKEAVQVAMQRRTIAWQLFGYMQTYKAQIMRIPGILPAWNKIKEQEASLAKAYQAGAATFEQEYAKHTSQRTEIRELIRERVVEMLATPTGLGPSLGNSIILAGTRRQLSKAHDLMIESKVFISDRDAALLGPRAAIHVIKFRTSWIGVLSALETLLAITEQDGVHKPEVSTVLVDALVRNGEEALVAVAYLEGISEEMTRKTMISMLRDTW</sequence>
<comment type="caution">
    <text evidence="1">The sequence shown here is derived from an EMBL/GenBank/DDBJ whole genome shotgun (WGS) entry which is preliminary data.</text>
</comment>